<comment type="caution">
    <text evidence="1">The sequence shown here is derived from an EMBL/GenBank/DDBJ whole genome shotgun (WGS) entry which is preliminary data.</text>
</comment>
<dbReference type="InterPro" id="IPR029063">
    <property type="entry name" value="SAM-dependent_MTases_sf"/>
</dbReference>
<evidence type="ECO:0000313" key="2">
    <source>
        <dbReference type="Proteomes" id="UP000070107"/>
    </source>
</evidence>
<protein>
    <recommendedName>
        <fullName evidence="3">3-demethylubiquinone-9 3-methyltransferase</fullName>
    </recommendedName>
</protein>
<dbReference type="OrthoDB" id="9791837at2"/>
<evidence type="ECO:0000313" key="1">
    <source>
        <dbReference type="EMBL" id="KXF77772.1"/>
    </source>
</evidence>
<reference evidence="1 2" key="1">
    <citation type="submission" date="2015-11" db="EMBL/GenBank/DDBJ databases">
        <title>Draft genome sequence of Paramesorhizobium deserti A-3-E, a strain highly resistant to diverse beta-lactam antibiotics.</title>
        <authorList>
            <person name="Lv R."/>
            <person name="Yang X."/>
            <person name="Fang N."/>
            <person name="Guo J."/>
            <person name="Luo X."/>
            <person name="Peng F."/>
            <person name="Yang R."/>
            <person name="Cui Y."/>
            <person name="Fang C."/>
            <person name="Song Y."/>
        </authorList>
    </citation>
    <scope>NUCLEOTIDE SEQUENCE [LARGE SCALE GENOMIC DNA]</scope>
    <source>
        <strain evidence="1 2">A-3-E</strain>
    </source>
</reference>
<dbReference type="STRING" id="1494590.ATN84_07475"/>
<dbReference type="SUPFAM" id="SSF53335">
    <property type="entry name" value="S-adenosyl-L-methionine-dependent methyltransferases"/>
    <property type="match status" value="1"/>
</dbReference>
<keyword evidence="2" id="KW-1185">Reference proteome</keyword>
<dbReference type="EMBL" id="LNTU01000012">
    <property type="protein sequence ID" value="KXF77772.1"/>
    <property type="molecule type" value="Genomic_DNA"/>
</dbReference>
<dbReference type="PANTHER" id="PTHR43861">
    <property type="entry name" value="TRANS-ACONITATE 2-METHYLTRANSFERASE-RELATED"/>
    <property type="match status" value="1"/>
</dbReference>
<evidence type="ECO:0008006" key="3">
    <source>
        <dbReference type="Google" id="ProtNLM"/>
    </source>
</evidence>
<dbReference type="Pfam" id="PF13489">
    <property type="entry name" value="Methyltransf_23"/>
    <property type="match status" value="1"/>
</dbReference>
<accession>A0A135HX59</accession>
<dbReference type="CDD" id="cd02440">
    <property type="entry name" value="AdoMet_MTases"/>
    <property type="match status" value="1"/>
</dbReference>
<dbReference type="RefSeq" id="WP_068881957.1">
    <property type="nucleotide sequence ID" value="NZ_LNTU01000012.1"/>
</dbReference>
<organism evidence="1 2">
    <name type="scientific">Paramesorhizobium deserti</name>
    <dbReference type="NCBI Taxonomy" id="1494590"/>
    <lineage>
        <taxon>Bacteria</taxon>
        <taxon>Pseudomonadati</taxon>
        <taxon>Pseudomonadota</taxon>
        <taxon>Alphaproteobacteria</taxon>
        <taxon>Hyphomicrobiales</taxon>
        <taxon>Phyllobacteriaceae</taxon>
        <taxon>Paramesorhizobium</taxon>
    </lineage>
</organism>
<dbReference type="AlphaFoldDB" id="A0A135HX59"/>
<gene>
    <name evidence="1" type="ORF">ATN84_07475</name>
</gene>
<dbReference type="Proteomes" id="UP000070107">
    <property type="component" value="Unassembled WGS sequence"/>
</dbReference>
<dbReference type="Gene3D" id="3.40.50.150">
    <property type="entry name" value="Vaccinia Virus protein VP39"/>
    <property type="match status" value="1"/>
</dbReference>
<name>A0A135HX59_9HYPH</name>
<proteinExistence type="predicted"/>
<sequence length="238" mass="27133">MDKIAPISVQRTFWNEWNASYREHDIQDVCVRQAEVVVGWLNALDQGGIDILEVGCGSGWFCPQLASFGRVTGTDLSNEVLARARQRWPQIAFIAGDFMKLDFGGTFDVIVTLEVLSHMPDQKAFVDKLSTHLRPGGYLMLATQNRFVLERFNHIPPPAPGQLRRWVDKRELHSLLEPRFEITEIFSVSPKADRGIMRLINSRTFNRPIRALVGDRVERLKEAMGLGWTLMALARKRC</sequence>